<sequence>MANVLNKDPANYAREKASFLRDLQHFHDTRGTPSRVSPKIDGKDIDLYLLYVLVTAQGGWVKVNQRNDWKNLLENFDLLSSCINAEVALKQIYLRYLDRYEKINFLGETGSIAGDDDEDSRHKKWSARALHSVPLVYNHHQHAVNEPVRAFHGLSTNLYKASDYEKLSLSLLSPLPNEQDLAINVCILLSNENKHAIKLSKCPQILHHLLAHAGVFTHFASRKYWDDYYRKVRKWSIKSFWKEVLDEQELLYLTDESRFSARTPKTVPRKDDESSSCSDDDDDFGNNKVKLNFDPSDDELFGLKRPLGTDDPYGQRVYQVALILRNLTFFEENMKVMGQDLTFLRFVLLCCATRWNCLHQIGFEMLGNIGPVVPLDVGSLQHATLNIVCKNITESNDRSIILSAVEALNRMGSKESNEEFLLKNINQKVYDKICNMLSLHDIMLLIQTLECLYSLSSLGERACNAIVHVHGVIDTLVSLITVEAQTYGPKACILMRVIETVTTPSATTFAAESAPKTHLMAAPSVPPPSNASQHLISTFASQNVPPLPTPAVANPVMLPNAPSAVPVMSTTLNTFTSVTPTGPPPPPPPVQSIASPKMMVPVTMTVTTNSALVSTNQTSPSVPQPANMIQQENEQFALNWIRAVLEVCPTPGRGIDQAELYKLYMTACARAGRRGVIAPLHFPRCVKAVFGPGVGPKSVKLAQSQGGIAMDPPTQIIAYEGIQVRSKPLSFPINAPMVVTQSTSVTPSSVPTSPILKAQLSAPTTNVQQNSPLIKREIIGKTIQNPVSSTSITNETSVITTVASATISQSEGTLLSNSNTSLIKTLLASKVCDPKLNVPSATIKLSNNESCTLYASSQNCNSSVITEVAQRQQQQKILQQQNSSTTFASASSIVPKQTARINGIRTTSDEVCKNDMGVTVSKSEQHQQSVITTIASSNKMLANSLNKLSDKDQCEMTLLEPKKEPLLNGTPEVSEVNDIASKSVMLSGLLDKEIEKKDAPFLFGSIQVGDNGLELNGSCLETKEKSAAACIKIKQEVGEEKPGQQLVKVIVGGKRSAEKDISCDQVPKKLHLNGNSSSNDEENMEVDESNMKASSTAANLYAALAADVLEDIDGLDDEPTKPIPTPQQQIQVNTQPTTQQIFQTPGQIIVSSSNTQWPSNNQRGIVTMVHQGSAGGPQYVLAQPQSALVQGQAQTVLVAQTTPQGSGAKTIIILQQPAGNNNQSPNTMTLSQTNFVQTSSPSNQSKVIVQRIPTTPTIKQTTTMVTRPVTPVTSNANKQQIKVIKTVPHIVSASMPTPSVQTRIRTTTPVKVTGEVHTTTTNHQGQFLCEWRGCMRNFKSANEVYMHACESHCPSNGVQEMQCLWERCDAMKRKRFSLMTHLFDRHCNPDVLRMMAVRRRQLSQSGRSEIPPPAPPTPHPGYAPNAAFNAIKRHALEFVNPKELQQRLVSAAGNHQSAGNVDQDDNEGPVTKSIRLTSALILRNLVIYSSTGRWHLKRYEAHLSNIALSNVESSRTISQLLFDLCHSS</sequence>
<accession>A0A8R2F8E6</accession>
<dbReference type="GO" id="GO:0006355">
    <property type="term" value="P:regulation of DNA-templated transcription"/>
    <property type="evidence" value="ECO:0007669"/>
    <property type="project" value="InterPro"/>
</dbReference>
<dbReference type="InterPro" id="IPR036431">
    <property type="entry name" value="ARID_dom_sf"/>
</dbReference>
<reference evidence="8" key="2">
    <citation type="submission" date="2022-06" db="UniProtKB">
        <authorList>
            <consortium name="EnsemblMetazoa"/>
        </authorList>
    </citation>
    <scope>IDENTIFICATION</scope>
</reference>
<proteinExistence type="predicted"/>
<evidence type="ECO:0000256" key="5">
    <source>
        <dbReference type="SAM" id="MobiDB-lite"/>
    </source>
</evidence>
<dbReference type="GeneID" id="100161479"/>
<dbReference type="Gene3D" id="1.25.10.10">
    <property type="entry name" value="Leucine-rich Repeat Variant"/>
    <property type="match status" value="1"/>
</dbReference>
<dbReference type="PANTHER" id="PTHR22970">
    <property type="entry name" value="AT-RICH INTERACTIVE DOMAIN-CONTAINING PROTEIN 2"/>
    <property type="match status" value="1"/>
</dbReference>
<dbReference type="InterPro" id="IPR001606">
    <property type="entry name" value="ARID_dom"/>
</dbReference>
<dbReference type="SUPFAM" id="SSF48371">
    <property type="entry name" value="ARM repeat"/>
    <property type="match status" value="1"/>
</dbReference>
<keyword evidence="3" id="KW-0804">Transcription</keyword>
<dbReference type="PROSITE" id="PS51526">
    <property type="entry name" value="RFX_DBD"/>
    <property type="match status" value="1"/>
</dbReference>
<keyword evidence="4" id="KW-0539">Nucleus</keyword>
<dbReference type="RefSeq" id="XP_008183112.1">
    <property type="nucleotide sequence ID" value="XM_008184890.2"/>
</dbReference>
<dbReference type="PROSITE" id="PS51011">
    <property type="entry name" value="ARID"/>
    <property type="match status" value="1"/>
</dbReference>
<evidence type="ECO:0000256" key="4">
    <source>
        <dbReference type="ARBA" id="ARBA00023242"/>
    </source>
</evidence>
<evidence type="ECO:0000259" key="6">
    <source>
        <dbReference type="PROSITE" id="PS51011"/>
    </source>
</evidence>
<dbReference type="PANTHER" id="PTHR22970:SF14">
    <property type="entry name" value="AT-RICH INTERACTIVE DOMAIN-CONTAINING PROTEIN 2"/>
    <property type="match status" value="1"/>
</dbReference>
<dbReference type="InterPro" id="IPR011989">
    <property type="entry name" value="ARM-like"/>
</dbReference>
<dbReference type="EnsemblMetazoa" id="XM_008184890.3">
    <property type="protein sequence ID" value="XP_008183112.1"/>
    <property type="gene ID" value="LOC100161479"/>
</dbReference>
<dbReference type="Gene3D" id="1.10.150.60">
    <property type="entry name" value="ARID DNA-binding domain"/>
    <property type="match status" value="1"/>
</dbReference>
<dbReference type="OrthoDB" id="338531at2759"/>
<dbReference type="InterPro" id="IPR016024">
    <property type="entry name" value="ARM-type_fold"/>
</dbReference>
<organism evidence="8 9">
    <name type="scientific">Acyrthosiphon pisum</name>
    <name type="common">Pea aphid</name>
    <dbReference type="NCBI Taxonomy" id="7029"/>
    <lineage>
        <taxon>Eukaryota</taxon>
        <taxon>Metazoa</taxon>
        <taxon>Ecdysozoa</taxon>
        <taxon>Arthropoda</taxon>
        <taxon>Hexapoda</taxon>
        <taxon>Insecta</taxon>
        <taxon>Pterygota</taxon>
        <taxon>Neoptera</taxon>
        <taxon>Paraneoptera</taxon>
        <taxon>Hemiptera</taxon>
        <taxon>Sternorrhyncha</taxon>
        <taxon>Aphidomorpha</taxon>
        <taxon>Aphidoidea</taxon>
        <taxon>Aphididae</taxon>
        <taxon>Macrosiphini</taxon>
        <taxon>Acyrthosiphon</taxon>
    </lineage>
</organism>
<evidence type="ECO:0000259" key="7">
    <source>
        <dbReference type="PROSITE" id="PS51526"/>
    </source>
</evidence>
<dbReference type="Pfam" id="PF01388">
    <property type="entry name" value="ARID"/>
    <property type="match status" value="1"/>
</dbReference>
<protein>
    <recommendedName>
        <fullName evidence="10">AT-rich interactive domain-containing protein 2</fullName>
    </recommendedName>
</protein>
<evidence type="ECO:0000256" key="1">
    <source>
        <dbReference type="ARBA" id="ARBA00022853"/>
    </source>
</evidence>
<dbReference type="SUPFAM" id="SSF46774">
    <property type="entry name" value="ARID-like"/>
    <property type="match status" value="1"/>
</dbReference>
<reference evidence="9" key="1">
    <citation type="submission" date="2010-06" db="EMBL/GenBank/DDBJ databases">
        <authorList>
            <person name="Jiang H."/>
            <person name="Abraham K."/>
            <person name="Ali S."/>
            <person name="Alsbrooks S.L."/>
            <person name="Anim B.N."/>
            <person name="Anosike U.S."/>
            <person name="Attaway T."/>
            <person name="Bandaranaike D.P."/>
            <person name="Battles P.K."/>
            <person name="Bell S.N."/>
            <person name="Bell A.V."/>
            <person name="Beltran B."/>
            <person name="Bickham C."/>
            <person name="Bustamante Y."/>
            <person name="Caleb T."/>
            <person name="Canada A."/>
            <person name="Cardenas V."/>
            <person name="Carter K."/>
            <person name="Chacko J."/>
            <person name="Chandrabose M.N."/>
            <person name="Chavez D."/>
            <person name="Chavez A."/>
            <person name="Chen L."/>
            <person name="Chu H.-S."/>
            <person name="Claassen K.J."/>
            <person name="Cockrell R."/>
            <person name="Collins M."/>
            <person name="Cooper J.A."/>
            <person name="Cree A."/>
            <person name="Curry S.M."/>
            <person name="Da Y."/>
            <person name="Dao M.D."/>
            <person name="Das B."/>
            <person name="Davila M.-L."/>
            <person name="Davy-Carroll L."/>
            <person name="Denson S."/>
            <person name="Dinh H."/>
            <person name="Ebong V.E."/>
            <person name="Edwards J.R."/>
            <person name="Egan A."/>
            <person name="El-Daye J."/>
            <person name="Escobedo L."/>
            <person name="Fernandez S."/>
            <person name="Fernando P.R."/>
            <person name="Flagg N."/>
            <person name="Forbes L.D."/>
            <person name="Fowler R.G."/>
            <person name="Fu Q."/>
            <person name="Gabisi R.A."/>
            <person name="Ganer J."/>
            <person name="Garbino Pronczuk A."/>
            <person name="Garcia R.M."/>
            <person name="Garner T."/>
            <person name="Garrett T.E."/>
            <person name="Gonzalez D.A."/>
            <person name="Hamid H."/>
            <person name="Hawkins E.S."/>
            <person name="Hirani K."/>
            <person name="Hogues M.E."/>
            <person name="Hollins B."/>
            <person name="Hsiao C.-H."/>
            <person name="Jabil R."/>
            <person name="James M.L."/>
            <person name="Jhangiani S.N."/>
            <person name="Johnson B."/>
            <person name="Johnson Q."/>
            <person name="Joshi V."/>
            <person name="Kalu J.B."/>
            <person name="Kam C."/>
            <person name="Kashfia A."/>
            <person name="Keebler J."/>
            <person name="Kisamo H."/>
            <person name="Kovar C.L."/>
            <person name="Lago L.A."/>
            <person name="Lai C.-Y."/>
            <person name="Laidlaw J."/>
            <person name="Lara F."/>
            <person name="Le T.-K."/>
            <person name="Lee S.L."/>
            <person name="Legall F.H."/>
            <person name="Lemon S.J."/>
            <person name="Lewis L.R."/>
            <person name="Li B."/>
            <person name="Liu Y."/>
            <person name="Liu Y.-S."/>
            <person name="Lopez J."/>
            <person name="Lozado R.J."/>
            <person name="Lu J."/>
            <person name="Madu R.C."/>
            <person name="Maheshwari M."/>
            <person name="Maheshwari R."/>
            <person name="Malloy K."/>
            <person name="Martinez E."/>
            <person name="Mathew T."/>
            <person name="Mercado I.C."/>
            <person name="Mercado C."/>
            <person name="Meyer B."/>
            <person name="Montgomery K."/>
            <person name="Morgan M.B."/>
            <person name="Munidasa M."/>
            <person name="Nazareth L.V."/>
            <person name="Nelson J."/>
            <person name="Ng B.M."/>
            <person name="Nguyen N.B."/>
            <person name="Nguyen P.Q."/>
            <person name="Nguyen T."/>
            <person name="Obregon M."/>
            <person name="Okwuonu G.O."/>
            <person name="Onwere C.G."/>
            <person name="Orozco G."/>
            <person name="Parra A."/>
            <person name="Patel S."/>
            <person name="Patil S."/>
            <person name="Perez A."/>
            <person name="Perez Y."/>
            <person name="Pham C."/>
            <person name="Primus E.L."/>
            <person name="Pu L.-L."/>
            <person name="Puazo M."/>
            <person name="Qin X."/>
            <person name="Quiroz J.B."/>
            <person name="Reese J."/>
            <person name="Richards S."/>
            <person name="Rives C.M."/>
            <person name="Robberts R."/>
            <person name="Ruiz S.J."/>
            <person name="Ruiz M.J."/>
            <person name="Santibanez J."/>
            <person name="Schneider B.W."/>
            <person name="Sisson I."/>
            <person name="Smith M."/>
            <person name="Sodergren E."/>
            <person name="Song X.-Z."/>
            <person name="Song B.B."/>
            <person name="Summersgill H."/>
            <person name="Thelus R."/>
            <person name="Thornton R.D."/>
            <person name="Trejos Z.Y."/>
            <person name="Usmani K."/>
            <person name="Vattathil S."/>
            <person name="Villasana D."/>
            <person name="Walker D.L."/>
            <person name="Wang S."/>
            <person name="Wang K."/>
            <person name="White C.S."/>
            <person name="Williams A.C."/>
            <person name="Williamson J."/>
            <person name="Wilson K."/>
            <person name="Woghiren I.O."/>
            <person name="Woodworth J.R."/>
            <person name="Worley K.C."/>
            <person name="Wright R.A."/>
            <person name="Wu W."/>
            <person name="Young L."/>
            <person name="Zhang L."/>
            <person name="Zhang J."/>
            <person name="Zhu Y."/>
            <person name="Muzny D.M."/>
            <person name="Weinstock G."/>
            <person name="Gibbs R.A."/>
        </authorList>
    </citation>
    <scope>NUCLEOTIDE SEQUENCE [LARGE SCALE GENOMIC DNA]</scope>
    <source>
        <strain evidence="9">LSR1</strain>
    </source>
</reference>
<dbReference type="SMART" id="SM00501">
    <property type="entry name" value="BRIGHT"/>
    <property type="match status" value="1"/>
</dbReference>
<keyword evidence="1" id="KW-0156">Chromatin regulator</keyword>
<dbReference type="GO" id="GO:0006325">
    <property type="term" value="P:chromatin organization"/>
    <property type="evidence" value="ECO:0007669"/>
    <property type="project" value="UniProtKB-KW"/>
</dbReference>
<feature type="region of interest" description="Disordered" evidence="5">
    <location>
        <begin position="263"/>
        <end position="283"/>
    </location>
</feature>
<dbReference type="GO" id="GO:0003677">
    <property type="term" value="F:DNA binding"/>
    <property type="evidence" value="ECO:0007669"/>
    <property type="project" value="InterPro"/>
</dbReference>
<dbReference type="InterPro" id="IPR052406">
    <property type="entry name" value="Chromatin_Remodeling_Comp"/>
</dbReference>
<keyword evidence="2" id="KW-0805">Transcription regulation</keyword>
<dbReference type="Proteomes" id="UP000007819">
    <property type="component" value="Chromosome A1"/>
</dbReference>
<dbReference type="CTD" id="35560"/>
<feature type="domain" description="RFX-type winged-helix" evidence="7">
    <location>
        <begin position="637"/>
        <end position="726"/>
    </location>
</feature>
<feature type="domain" description="ARID" evidence="6">
    <location>
        <begin position="13"/>
        <end position="105"/>
    </location>
</feature>
<evidence type="ECO:0000313" key="9">
    <source>
        <dbReference type="Proteomes" id="UP000007819"/>
    </source>
</evidence>
<dbReference type="InterPro" id="IPR003150">
    <property type="entry name" value="DNA-bd_RFX"/>
</dbReference>
<dbReference type="PROSITE" id="PS00028">
    <property type="entry name" value="ZINC_FINGER_C2H2_1"/>
    <property type="match status" value="1"/>
</dbReference>
<evidence type="ECO:0000313" key="8">
    <source>
        <dbReference type="EnsemblMetazoa" id="XP_008183112.1"/>
    </source>
</evidence>
<evidence type="ECO:0000256" key="2">
    <source>
        <dbReference type="ARBA" id="ARBA00023015"/>
    </source>
</evidence>
<dbReference type="SMART" id="SM01014">
    <property type="entry name" value="ARID"/>
    <property type="match status" value="1"/>
</dbReference>
<keyword evidence="9" id="KW-1185">Reference proteome</keyword>
<feature type="compositionally biased region" description="Pro residues" evidence="5">
    <location>
        <begin position="1410"/>
        <end position="1421"/>
    </location>
</feature>
<dbReference type="KEGG" id="api:100161479"/>
<evidence type="ECO:0000256" key="3">
    <source>
        <dbReference type="ARBA" id="ARBA00023163"/>
    </source>
</evidence>
<dbReference type="InterPro" id="IPR013087">
    <property type="entry name" value="Znf_C2H2_type"/>
</dbReference>
<evidence type="ECO:0008006" key="10">
    <source>
        <dbReference type="Google" id="ProtNLM"/>
    </source>
</evidence>
<feature type="region of interest" description="Disordered" evidence="5">
    <location>
        <begin position="1401"/>
        <end position="1423"/>
    </location>
</feature>
<name>A0A8R2F8E6_ACYPI</name>